<keyword evidence="1" id="KW-0378">Hydrolase</keyword>
<keyword evidence="1" id="KW-0540">Nuclease</keyword>
<protein>
    <submittedName>
        <fullName evidence="1">Endonuclease</fullName>
    </submittedName>
</protein>
<dbReference type="EMBL" id="BK032798">
    <property type="protein sequence ID" value="DAF60848.1"/>
    <property type="molecule type" value="Genomic_DNA"/>
</dbReference>
<name>A0A8S5TCI3_9CAUD</name>
<dbReference type="Pfam" id="PF06356">
    <property type="entry name" value="DUF1064"/>
    <property type="match status" value="1"/>
</dbReference>
<keyword evidence="1" id="KW-0255">Endonuclease</keyword>
<accession>A0A8S5TCI3</accession>
<evidence type="ECO:0000313" key="1">
    <source>
        <dbReference type="EMBL" id="DAF60848.1"/>
    </source>
</evidence>
<dbReference type="InterPro" id="IPR009414">
    <property type="entry name" value="DUF1064"/>
</dbReference>
<proteinExistence type="predicted"/>
<organism evidence="1">
    <name type="scientific">Siphoviridae sp. ctVDC13</name>
    <dbReference type="NCBI Taxonomy" id="2827880"/>
    <lineage>
        <taxon>Viruses</taxon>
        <taxon>Duplodnaviria</taxon>
        <taxon>Heunggongvirae</taxon>
        <taxon>Uroviricota</taxon>
        <taxon>Caudoviricetes</taxon>
    </lineage>
</organism>
<reference evidence="1" key="1">
    <citation type="journal article" date="2021" name="Proc. Natl. Acad. Sci. U.S.A.">
        <title>A Catalog of Tens of Thousands of Viruses from Human Metagenomes Reveals Hidden Associations with Chronic Diseases.</title>
        <authorList>
            <person name="Tisza M.J."/>
            <person name="Buck C.B."/>
        </authorList>
    </citation>
    <scope>NUCLEOTIDE SEQUENCE</scope>
    <source>
        <strain evidence="1">CtVDC13</strain>
    </source>
</reference>
<sequence>MIKNKYKAKKAIVDGIVFDSRKEAKRYTELKKLEEMGSIRDLSLQVQFELIPSFEIVIDGKKRKRRPITYVADFVYYKGNEKVIEDVKGLRTPVYKIKKKLFEYRYHETIREV</sequence>
<dbReference type="GO" id="GO:0004519">
    <property type="term" value="F:endonuclease activity"/>
    <property type="evidence" value="ECO:0007669"/>
    <property type="project" value="UniProtKB-KW"/>
</dbReference>